<evidence type="ECO:0000313" key="9">
    <source>
        <dbReference type="Proteomes" id="UP001152795"/>
    </source>
</evidence>
<reference evidence="8" key="1">
    <citation type="submission" date="2020-04" db="EMBL/GenBank/DDBJ databases">
        <authorList>
            <person name="Alioto T."/>
            <person name="Alioto T."/>
            <person name="Gomez Garrido J."/>
        </authorList>
    </citation>
    <scope>NUCLEOTIDE SEQUENCE</scope>
    <source>
        <strain evidence="8">A484AB</strain>
    </source>
</reference>
<dbReference type="InterPro" id="IPR000562">
    <property type="entry name" value="FN_type2_dom"/>
</dbReference>
<organism evidence="8 9">
    <name type="scientific">Paramuricea clavata</name>
    <name type="common">Red gorgonian</name>
    <name type="synonym">Violescent sea-whip</name>
    <dbReference type="NCBI Taxonomy" id="317549"/>
    <lineage>
        <taxon>Eukaryota</taxon>
        <taxon>Metazoa</taxon>
        <taxon>Cnidaria</taxon>
        <taxon>Anthozoa</taxon>
        <taxon>Octocorallia</taxon>
        <taxon>Malacalcyonacea</taxon>
        <taxon>Plexauridae</taxon>
        <taxon>Paramuricea</taxon>
    </lineage>
</organism>
<name>A0A6S7FNN7_PARCT</name>
<sequence length="841" mass="92289">MMESLANFIILLILCTGAFAQNNGKCDFENPSGLCGYTQDTTDDFDWTRKNGATSSTGTGPSSDHTTSTGSTVAVYTKLSAQPGSATALGQKCAFPFTYRGATYTKCTNTRHTALWCSTTSTYSGKWGNCQPTGWYVYIEASGRTTSHVARLISPTLPATNSSCVRFWTHMWGPHIGALNVTMNASSTQVVWSKSGTQGNQWTQRKIDVNSTTPYNLIFSASRGIGYRGDISIDDIEITKGSCSFDPNLCTFEKDWCNYVAAGRWIRRKGRTPSGSTGPSVDHTTGSSAGYYIYYETSGAQKRNATATVQKNFTANGPKSCLQFWYHMYGRTVNTLNVYTIQNGKQLRIWSRSFNQGNTWYKAQTTVNITQGKYTLMFEAVRGTSFQGDIALDDINMKTGECILPGDCTFQTSLTTADCLWNNVAQGDKFDWIANSGGTSSYLTGPSADRKGSSSGKYLFIETSSPRQTGDKAWLISDYFNKSVSCFTFWYHMYGSSIGSLNIYQQPLGGQKVLLWKLGGNKGNKWFSGQAMADFSLKQHRIIVEGVRGSSYQGDIAVDDFKFRSGRCSIVPASASPTTPPTQTPTAKPTTAPPSNTGYNCNFESGLCSWTQTTARDKFNWTRNQGSTSSGGTGPSSDHTLGNSNGWYMYIETSSPRRQGDNARLVSDFIPSTLGTSGRCLTFYYHMYGYHTGTLNVFIKTGNHLTNVWQLNGTQGNNWLQAKTTLVSQAHFQVIFEGIRGQGYQSDISIDDVTVTRGACTYSSSKCTFEDSKVCGFTQVTDGTDNFNWIRKSGRTSTPNTGPTADHTIKTSTGFYMYAETSSPRRTGDKARLQSPQQQPA</sequence>
<feature type="compositionally biased region" description="Low complexity" evidence="6">
    <location>
        <begin position="52"/>
        <end position="68"/>
    </location>
</feature>
<dbReference type="InterPro" id="IPR051560">
    <property type="entry name" value="MAM_domain-containing"/>
</dbReference>
<feature type="non-terminal residue" evidence="8">
    <location>
        <position position="1"/>
    </location>
</feature>
<gene>
    <name evidence="8" type="ORF">PACLA_8A069821</name>
</gene>
<protein>
    <submittedName>
        <fullName evidence="8">MAM and LDL-receptor class A domain-containing 2-like</fullName>
    </submittedName>
</protein>
<evidence type="ECO:0000256" key="7">
    <source>
        <dbReference type="SAM" id="SignalP"/>
    </source>
</evidence>
<feature type="compositionally biased region" description="Low complexity" evidence="6">
    <location>
        <begin position="584"/>
        <end position="596"/>
    </location>
</feature>
<dbReference type="PANTHER" id="PTHR23282">
    <property type="entry name" value="APICAL ENDOSOMAL GLYCOPROTEIN PRECURSOR"/>
    <property type="match status" value="1"/>
</dbReference>
<dbReference type="AlphaFoldDB" id="A0A6S7FNN7"/>
<comment type="caution">
    <text evidence="8">The sequence shown here is derived from an EMBL/GenBank/DDBJ whole genome shotgun (WGS) entry which is preliminary data.</text>
</comment>
<dbReference type="SMART" id="SM00059">
    <property type="entry name" value="FN2"/>
    <property type="match status" value="1"/>
</dbReference>
<dbReference type="Pfam" id="PF00629">
    <property type="entry name" value="MAM"/>
    <property type="match status" value="6"/>
</dbReference>
<keyword evidence="2" id="KW-0964">Secreted</keyword>
<evidence type="ECO:0000256" key="3">
    <source>
        <dbReference type="ARBA" id="ARBA00022737"/>
    </source>
</evidence>
<dbReference type="CDD" id="cd06263">
    <property type="entry name" value="MAM"/>
    <property type="match status" value="4"/>
</dbReference>
<dbReference type="PANTHER" id="PTHR23282:SF148">
    <property type="entry name" value="MAM DOMAIN-CONTAINING PROTEIN"/>
    <property type="match status" value="1"/>
</dbReference>
<feature type="chain" id="PRO_5044193227" evidence="7">
    <location>
        <begin position="21"/>
        <end position="841"/>
    </location>
</feature>
<dbReference type="SMART" id="SM00137">
    <property type="entry name" value="MAM"/>
    <property type="match status" value="4"/>
</dbReference>
<evidence type="ECO:0000256" key="5">
    <source>
        <dbReference type="PROSITE-ProRule" id="PRU00479"/>
    </source>
</evidence>
<dbReference type="Proteomes" id="UP001152795">
    <property type="component" value="Unassembled WGS sequence"/>
</dbReference>
<feature type="region of interest" description="Disordered" evidence="6">
    <location>
        <begin position="572"/>
        <end position="596"/>
    </location>
</feature>
<keyword evidence="9" id="KW-1185">Reference proteome</keyword>
<accession>A0A6S7FNN7</accession>
<dbReference type="Gene3D" id="2.60.120.200">
    <property type="match status" value="5"/>
</dbReference>
<dbReference type="EMBL" id="CACRXK020000121">
    <property type="protein sequence ID" value="CAB3978523.1"/>
    <property type="molecule type" value="Genomic_DNA"/>
</dbReference>
<feature type="region of interest" description="Disordered" evidence="6">
    <location>
        <begin position="821"/>
        <end position="841"/>
    </location>
</feature>
<evidence type="ECO:0000256" key="2">
    <source>
        <dbReference type="ARBA" id="ARBA00022525"/>
    </source>
</evidence>
<dbReference type="InterPro" id="IPR000998">
    <property type="entry name" value="MAM_dom"/>
</dbReference>
<dbReference type="PROSITE" id="PS50060">
    <property type="entry name" value="MAM_2"/>
    <property type="match status" value="5"/>
</dbReference>
<dbReference type="SUPFAM" id="SSF49899">
    <property type="entry name" value="Concanavalin A-like lectins/glucanases"/>
    <property type="match status" value="6"/>
</dbReference>
<dbReference type="PROSITE" id="PS51092">
    <property type="entry name" value="FN2_2"/>
    <property type="match status" value="1"/>
</dbReference>
<keyword evidence="3" id="KW-0677">Repeat</keyword>
<proteinExistence type="predicted"/>
<keyword evidence="4" id="KW-1015">Disulfide bond</keyword>
<keyword evidence="7" id="KW-0732">Signal</keyword>
<dbReference type="OrthoDB" id="412155at2759"/>
<dbReference type="InterPro" id="IPR013320">
    <property type="entry name" value="ConA-like_dom_sf"/>
</dbReference>
<feature type="region of interest" description="Disordered" evidence="6">
    <location>
        <begin position="48"/>
        <end position="68"/>
    </location>
</feature>
<dbReference type="GO" id="GO:0016020">
    <property type="term" value="C:membrane"/>
    <property type="evidence" value="ECO:0007669"/>
    <property type="project" value="InterPro"/>
</dbReference>
<dbReference type="FunFam" id="2.60.120.200:FF:000182">
    <property type="entry name" value="MAM and LDL-receptor class A domain-containing protein 1"/>
    <property type="match status" value="1"/>
</dbReference>
<dbReference type="GO" id="GO:0005576">
    <property type="term" value="C:extracellular region"/>
    <property type="evidence" value="ECO:0007669"/>
    <property type="project" value="UniProtKB-SubCell"/>
</dbReference>
<comment type="caution">
    <text evidence="5">Lacks conserved residue(s) required for the propagation of feature annotation.</text>
</comment>
<evidence type="ECO:0000256" key="4">
    <source>
        <dbReference type="ARBA" id="ARBA00023157"/>
    </source>
</evidence>
<comment type="subcellular location">
    <subcellularLocation>
        <location evidence="1">Secreted</location>
    </subcellularLocation>
</comment>
<feature type="signal peptide" evidence="7">
    <location>
        <begin position="1"/>
        <end position="20"/>
    </location>
</feature>
<evidence type="ECO:0000256" key="1">
    <source>
        <dbReference type="ARBA" id="ARBA00004613"/>
    </source>
</evidence>
<evidence type="ECO:0000256" key="6">
    <source>
        <dbReference type="SAM" id="MobiDB-lite"/>
    </source>
</evidence>
<evidence type="ECO:0000313" key="8">
    <source>
        <dbReference type="EMBL" id="CAB3978523.1"/>
    </source>
</evidence>